<dbReference type="STRING" id="1802525.A2975_03870"/>
<dbReference type="PANTHER" id="PTHR34849:SF3">
    <property type="entry name" value="SSR2962 PROTEIN"/>
    <property type="match status" value="1"/>
</dbReference>
<dbReference type="EMBL" id="MGHL01000006">
    <property type="protein sequence ID" value="OGM70355.1"/>
    <property type="molecule type" value="Genomic_DNA"/>
</dbReference>
<dbReference type="InterPro" id="IPR036388">
    <property type="entry name" value="WH-like_DNA-bd_sf"/>
</dbReference>
<dbReference type="AlphaFoldDB" id="A0A1F8C3W8"/>
<reference evidence="1 2" key="1">
    <citation type="journal article" date="2016" name="Nat. Commun.">
        <title>Thousands of microbial genomes shed light on interconnected biogeochemical processes in an aquifer system.</title>
        <authorList>
            <person name="Anantharaman K."/>
            <person name="Brown C.T."/>
            <person name="Hug L.A."/>
            <person name="Sharon I."/>
            <person name="Castelle C.J."/>
            <person name="Probst A.J."/>
            <person name="Thomas B.C."/>
            <person name="Singh A."/>
            <person name="Wilkins M.J."/>
            <person name="Karaoz U."/>
            <person name="Brodie E.L."/>
            <person name="Williams K.H."/>
            <person name="Hubbard S.S."/>
            <person name="Banfield J.F."/>
        </authorList>
    </citation>
    <scope>NUCLEOTIDE SEQUENCE [LARGE SCALE GENOMIC DNA]</scope>
</reference>
<dbReference type="InterPro" id="IPR009057">
    <property type="entry name" value="Homeodomain-like_sf"/>
</dbReference>
<evidence type="ECO:0000313" key="2">
    <source>
        <dbReference type="Proteomes" id="UP000178429"/>
    </source>
</evidence>
<dbReference type="InterPro" id="IPR007367">
    <property type="entry name" value="DUF433"/>
</dbReference>
<dbReference type="Pfam" id="PF04255">
    <property type="entry name" value="DUF433"/>
    <property type="match status" value="1"/>
</dbReference>
<dbReference type="Proteomes" id="UP000178429">
    <property type="component" value="Unassembled WGS sequence"/>
</dbReference>
<name>A0A1F8C3W8_9BACT</name>
<comment type="caution">
    <text evidence="1">The sequence shown here is derived from an EMBL/GenBank/DDBJ whole genome shotgun (WGS) entry which is preliminary data.</text>
</comment>
<protein>
    <recommendedName>
        <fullName evidence="3">Antitoxin</fullName>
    </recommendedName>
</protein>
<organism evidence="1 2">
    <name type="scientific">Candidatus Woesebacteria bacterium RIFCSPLOWO2_01_FULL_44_14</name>
    <dbReference type="NCBI Taxonomy" id="1802525"/>
    <lineage>
        <taxon>Bacteria</taxon>
        <taxon>Candidatus Woeseibacteriota</taxon>
    </lineage>
</organism>
<accession>A0A1F8C3W8</accession>
<dbReference type="Gene3D" id="1.10.10.10">
    <property type="entry name" value="Winged helix-like DNA-binding domain superfamily/Winged helix DNA-binding domain"/>
    <property type="match status" value="1"/>
</dbReference>
<evidence type="ECO:0008006" key="3">
    <source>
        <dbReference type="Google" id="ProtNLM"/>
    </source>
</evidence>
<dbReference type="PANTHER" id="PTHR34849">
    <property type="entry name" value="SSL5025 PROTEIN"/>
    <property type="match status" value="1"/>
</dbReference>
<dbReference type="SUPFAM" id="SSF46689">
    <property type="entry name" value="Homeodomain-like"/>
    <property type="match status" value="1"/>
</dbReference>
<proteinExistence type="predicted"/>
<sequence length="77" mass="8668">MAKIQVDPQINVGKPTIKGTRIPVAVVVNLFKNGYTFDKIIKAYPTLKKADIRAALEYTQARIEREEIHIPNISFAT</sequence>
<gene>
    <name evidence="1" type="ORF">A2975_03870</name>
</gene>
<evidence type="ECO:0000313" key="1">
    <source>
        <dbReference type="EMBL" id="OGM70355.1"/>
    </source>
</evidence>